<proteinExistence type="predicted"/>
<dbReference type="InterPro" id="IPR009061">
    <property type="entry name" value="DNA-bd_dom_put_sf"/>
</dbReference>
<name>A0A518CC94_9BACT</name>
<protein>
    <submittedName>
        <fullName evidence="2">Helix-turn-helix domain protein</fullName>
    </submittedName>
</protein>
<keyword evidence="3" id="KW-1185">Reference proteome</keyword>
<dbReference type="SUPFAM" id="SSF46955">
    <property type="entry name" value="Putative DNA-binding domain"/>
    <property type="match status" value="1"/>
</dbReference>
<dbReference type="KEGG" id="bvo:Pan97_39050"/>
<feature type="domain" description="Helix-turn-helix" evidence="1">
    <location>
        <begin position="9"/>
        <end position="57"/>
    </location>
</feature>
<evidence type="ECO:0000313" key="3">
    <source>
        <dbReference type="Proteomes" id="UP000318626"/>
    </source>
</evidence>
<sequence>MLKDEGFVRVKEAAEILGVCPNTVRAWGAEGKLTEYRHPLNNYRLFKRKELEQILRKLERSAGKSA</sequence>
<dbReference type="EMBL" id="CP036289">
    <property type="protein sequence ID" value="QDU76848.1"/>
    <property type="molecule type" value="Genomic_DNA"/>
</dbReference>
<dbReference type="AlphaFoldDB" id="A0A518CC94"/>
<dbReference type="Proteomes" id="UP000318626">
    <property type="component" value="Chromosome"/>
</dbReference>
<dbReference type="InterPro" id="IPR041657">
    <property type="entry name" value="HTH_17"/>
</dbReference>
<dbReference type="Pfam" id="PF12728">
    <property type="entry name" value="HTH_17"/>
    <property type="match status" value="1"/>
</dbReference>
<evidence type="ECO:0000259" key="1">
    <source>
        <dbReference type="Pfam" id="PF12728"/>
    </source>
</evidence>
<evidence type="ECO:0000313" key="2">
    <source>
        <dbReference type="EMBL" id="QDU76848.1"/>
    </source>
</evidence>
<organism evidence="2 3">
    <name type="scientific">Bremerella volcania</name>
    <dbReference type="NCBI Taxonomy" id="2527984"/>
    <lineage>
        <taxon>Bacteria</taxon>
        <taxon>Pseudomonadati</taxon>
        <taxon>Planctomycetota</taxon>
        <taxon>Planctomycetia</taxon>
        <taxon>Pirellulales</taxon>
        <taxon>Pirellulaceae</taxon>
        <taxon>Bremerella</taxon>
    </lineage>
</organism>
<dbReference type="RefSeq" id="WP_144975283.1">
    <property type="nucleotide sequence ID" value="NZ_CP036289.1"/>
</dbReference>
<dbReference type="Gene3D" id="1.10.1660.10">
    <property type="match status" value="1"/>
</dbReference>
<gene>
    <name evidence="2" type="ORF">Pan97_39050</name>
</gene>
<reference evidence="3" key="1">
    <citation type="submission" date="2019-02" db="EMBL/GenBank/DDBJ databases">
        <title>Deep-cultivation of Planctomycetes and their phenomic and genomic characterization uncovers novel biology.</title>
        <authorList>
            <person name="Wiegand S."/>
            <person name="Jogler M."/>
            <person name="Boedeker C."/>
            <person name="Pinto D."/>
            <person name="Vollmers J."/>
            <person name="Rivas-Marin E."/>
            <person name="Kohn T."/>
            <person name="Peeters S.H."/>
            <person name="Heuer A."/>
            <person name="Rast P."/>
            <person name="Oberbeckmann S."/>
            <person name="Bunk B."/>
            <person name="Jeske O."/>
            <person name="Meyerdierks A."/>
            <person name="Storesund J.E."/>
            <person name="Kallscheuer N."/>
            <person name="Luecker S."/>
            <person name="Lage O.M."/>
            <person name="Pohl T."/>
            <person name="Merkel B.J."/>
            <person name="Hornburger P."/>
            <person name="Mueller R.-W."/>
            <person name="Bruemmer F."/>
            <person name="Labrenz M."/>
            <person name="Spormann A.M."/>
            <person name="Op den Camp H."/>
            <person name="Overmann J."/>
            <person name="Amann R."/>
            <person name="Jetten M.S.M."/>
            <person name="Mascher T."/>
            <person name="Medema M.H."/>
            <person name="Devos D.P."/>
            <person name="Kaster A.-K."/>
            <person name="Ovreas L."/>
            <person name="Rohde M."/>
            <person name="Galperin M.Y."/>
            <person name="Jogler C."/>
        </authorList>
    </citation>
    <scope>NUCLEOTIDE SEQUENCE [LARGE SCALE GENOMIC DNA]</scope>
    <source>
        <strain evidence="3">Pan97</strain>
    </source>
</reference>
<dbReference type="OrthoDB" id="290198at2"/>
<accession>A0A518CC94</accession>